<dbReference type="EMBL" id="WJXW01000001">
    <property type="protein sequence ID" value="KAF9741361.1"/>
    <property type="molecule type" value="Genomic_DNA"/>
</dbReference>
<dbReference type="Proteomes" id="UP000756921">
    <property type="component" value="Unassembled WGS sequence"/>
</dbReference>
<evidence type="ECO:0000256" key="1">
    <source>
        <dbReference type="SAM" id="MobiDB-lite"/>
    </source>
</evidence>
<name>A0A9P6GTZ5_9PLEO</name>
<sequence length="135" mass="13859">MNRDSPRQHPTPPEHSKGPPTRKGRRSSLQGQTHHVLTTTDRPESRGFYHGLPVGDASVEGLTALITGANGLSGYSLHVACASAESGAESAAAAAAALVKEIRFESPTACTARGAVMPPQAENKKLSAVGVGGGH</sequence>
<feature type="region of interest" description="Disordered" evidence="1">
    <location>
        <begin position="1"/>
        <end position="48"/>
    </location>
</feature>
<reference evidence="2" key="1">
    <citation type="journal article" date="2020" name="Mol. Plant Microbe Interact.">
        <title>Genome Sequence of the Biocontrol Agent Coniothyrium minitans strain Conio (IMI 134523).</title>
        <authorList>
            <person name="Patel D."/>
            <person name="Shittu T.A."/>
            <person name="Baroncelli R."/>
            <person name="Muthumeenakshi S."/>
            <person name="Osborne T.H."/>
            <person name="Janganan T.K."/>
            <person name="Sreenivasaprasad S."/>
        </authorList>
    </citation>
    <scope>NUCLEOTIDE SEQUENCE</scope>
    <source>
        <strain evidence="2">Conio</strain>
    </source>
</reference>
<evidence type="ECO:0000313" key="3">
    <source>
        <dbReference type="Proteomes" id="UP000756921"/>
    </source>
</evidence>
<dbReference type="OrthoDB" id="1731983at2759"/>
<comment type="caution">
    <text evidence="2">The sequence shown here is derived from an EMBL/GenBank/DDBJ whole genome shotgun (WGS) entry which is preliminary data.</text>
</comment>
<feature type="compositionally biased region" description="Basic and acidic residues" evidence="1">
    <location>
        <begin position="1"/>
        <end position="17"/>
    </location>
</feature>
<protein>
    <submittedName>
        <fullName evidence="2">Uncharacterized protein</fullName>
    </submittedName>
</protein>
<keyword evidence="3" id="KW-1185">Reference proteome</keyword>
<gene>
    <name evidence="2" type="ORF">PMIN01_00900</name>
</gene>
<dbReference type="AlphaFoldDB" id="A0A9P6GTZ5"/>
<organism evidence="2 3">
    <name type="scientific">Paraphaeosphaeria minitans</name>
    <dbReference type="NCBI Taxonomy" id="565426"/>
    <lineage>
        <taxon>Eukaryota</taxon>
        <taxon>Fungi</taxon>
        <taxon>Dikarya</taxon>
        <taxon>Ascomycota</taxon>
        <taxon>Pezizomycotina</taxon>
        <taxon>Dothideomycetes</taxon>
        <taxon>Pleosporomycetidae</taxon>
        <taxon>Pleosporales</taxon>
        <taxon>Massarineae</taxon>
        <taxon>Didymosphaeriaceae</taxon>
        <taxon>Paraphaeosphaeria</taxon>
    </lineage>
</organism>
<accession>A0A9P6GTZ5</accession>
<proteinExistence type="predicted"/>
<evidence type="ECO:0000313" key="2">
    <source>
        <dbReference type="EMBL" id="KAF9741361.1"/>
    </source>
</evidence>
<feature type="compositionally biased region" description="Polar residues" evidence="1">
    <location>
        <begin position="27"/>
        <end position="40"/>
    </location>
</feature>